<organism evidence="1 2">
    <name type="scientific">Ixodes persulcatus</name>
    <name type="common">Taiga tick</name>
    <dbReference type="NCBI Taxonomy" id="34615"/>
    <lineage>
        <taxon>Eukaryota</taxon>
        <taxon>Metazoa</taxon>
        <taxon>Ecdysozoa</taxon>
        <taxon>Arthropoda</taxon>
        <taxon>Chelicerata</taxon>
        <taxon>Arachnida</taxon>
        <taxon>Acari</taxon>
        <taxon>Parasitiformes</taxon>
        <taxon>Ixodida</taxon>
        <taxon>Ixodoidea</taxon>
        <taxon>Ixodidae</taxon>
        <taxon>Ixodinae</taxon>
        <taxon>Ixodes</taxon>
    </lineage>
</organism>
<proteinExistence type="predicted"/>
<sequence length="108" mass="11529">MRKFFSVSAVSITNAKVGQTMTFAYSGLLMTSLAKSPELQFTMTKKASGDVIPCISDVGSCVYKLCGGTSSIERQIGQPWNNECPIPASNYSSSLSMKIPSLAAFFIG</sequence>
<dbReference type="EMBL" id="JABSTQ010010737">
    <property type="protein sequence ID" value="KAG0418428.1"/>
    <property type="molecule type" value="Genomic_DNA"/>
</dbReference>
<keyword evidence="2" id="KW-1185">Reference proteome</keyword>
<gene>
    <name evidence="1" type="ORF">HPB47_004856</name>
</gene>
<accession>A0AC60PEH4</accession>
<name>A0AC60PEH4_IXOPE</name>
<dbReference type="Proteomes" id="UP000805193">
    <property type="component" value="Unassembled WGS sequence"/>
</dbReference>
<comment type="caution">
    <text evidence="1">The sequence shown here is derived from an EMBL/GenBank/DDBJ whole genome shotgun (WGS) entry which is preliminary data.</text>
</comment>
<feature type="non-terminal residue" evidence="1">
    <location>
        <position position="108"/>
    </location>
</feature>
<evidence type="ECO:0000313" key="1">
    <source>
        <dbReference type="EMBL" id="KAG0418428.1"/>
    </source>
</evidence>
<evidence type="ECO:0000313" key="2">
    <source>
        <dbReference type="Proteomes" id="UP000805193"/>
    </source>
</evidence>
<protein>
    <submittedName>
        <fullName evidence="1">Uncharacterized protein</fullName>
    </submittedName>
</protein>
<reference evidence="1 2" key="1">
    <citation type="journal article" date="2020" name="Cell">
        <title>Large-Scale Comparative Analyses of Tick Genomes Elucidate Their Genetic Diversity and Vector Capacities.</title>
        <authorList>
            <consortium name="Tick Genome and Microbiome Consortium (TIGMIC)"/>
            <person name="Jia N."/>
            <person name="Wang J."/>
            <person name="Shi W."/>
            <person name="Du L."/>
            <person name="Sun Y."/>
            <person name="Zhan W."/>
            <person name="Jiang J.F."/>
            <person name="Wang Q."/>
            <person name="Zhang B."/>
            <person name="Ji P."/>
            <person name="Bell-Sakyi L."/>
            <person name="Cui X.M."/>
            <person name="Yuan T.T."/>
            <person name="Jiang B.G."/>
            <person name="Yang W.F."/>
            <person name="Lam T.T."/>
            <person name="Chang Q.C."/>
            <person name="Ding S.J."/>
            <person name="Wang X.J."/>
            <person name="Zhu J.G."/>
            <person name="Ruan X.D."/>
            <person name="Zhao L."/>
            <person name="Wei J.T."/>
            <person name="Ye R.Z."/>
            <person name="Que T.C."/>
            <person name="Du C.H."/>
            <person name="Zhou Y.H."/>
            <person name="Cheng J.X."/>
            <person name="Dai P.F."/>
            <person name="Guo W.B."/>
            <person name="Han X.H."/>
            <person name="Huang E.J."/>
            <person name="Li L.F."/>
            <person name="Wei W."/>
            <person name="Gao Y.C."/>
            <person name="Liu J.Z."/>
            <person name="Shao H.Z."/>
            <person name="Wang X."/>
            <person name="Wang C.C."/>
            <person name="Yang T.C."/>
            <person name="Huo Q.B."/>
            <person name="Li W."/>
            <person name="Chen H.Y."/>
            <person name="Chen S.E."/>
            <person name="Zhou L.G."/>
            <person name="Ni X.B."/>
            <person name="Tian J.H."/>
            <person name="Sheng Y."/>
            <person name="Liu T."/>
            <person name="Pan Y.S."/>
            <person name="Xia L.Y."/>
            <person name="Li J."/>
            <person name="Zhao F."/>
            <person name="Cao W.C."/>
        </authorList>
    </citation>
    <scope>NUCLEOTIDE SEQUENCE [LARGE SCALE GENOMIC DNA]</scope>
    <source>
        <strain evidence="1">Iper-2018</strain>
    </source>
</reference>